<evidence type="ECO:0000256" key="7">
    <source>
        <dbReference type="ARBA" id="ARBA00023049"/>
    </source>
</evidence>
<dbReference type="Gene3D" id="1.25.40.10">
    <property type="entry name" value="Tetratricopeptide repeat domain"/>
    <property type="match status" value="1"/>
</dbReference>
<dbReference type="Pfam" id="PF01435">
    <property type="entry name" value="Peptidase_M48"/>
    <property type="match status" value="1"/>
</dbReference>
<protein>
    <recommendedName>
        <fullName evidence="8">Putative beta-barrel assembly-enhancing protease</fullName>
        <ecNumber evidence="8">3.4.-.-</ecNumber>
    </recommendedName>
</protein>
<organism evidence="11 12">
    <name type="scientific">Acinetobacter populi</name>
    <dbReference type="NCBI Taxonomy" id="1582270"/>
    <lineage>
        <taxon>Bacteria</taxon>
        <taxon>Pseudomonadati</taxon>
        <taxon>Pseudomonadota</taxon>
        <taxon>Gammaproteobacteria</taxon>
        <taxon>Moraxellales</taxon>
        <taxon>Moraxellaceae</taxon>
        <taxon>Acinetobacter</taxon>
    </lineage>
</organism>
<keyword evidence="7 8" id="KW-0482">Metalloprotease</keyword>
<dbReference type="InterPro" id="IPR001915">
    <property type="entry name" value="Peptidase_M48"/>
</dbReference>
<evidence type="ECO:0000256" key="6">
    <source>
        <dbReference type="ARBA" id="ARBA00022833"/>
    </source>
</evidence>
<dbReference type="GO" id="GO:0042597">
    <property type="term" value="C:periplasmic space"/>
    <property type="evidence" value="ECO:0007669"/>
    <property type="project" value="UniProtKB-SubCell"/>
</dbReference>
<evidence type="ECO:0000256" key="2">
    <source>
        <dbReference type="ARBA" id="ARBA00022723"/>
    </source>
</evidence>
<keyword evidence="2 8" id="KW-0479">Metal-binding</keyword>
<feature type="active site" description="Proton donor" evidence="8">
    <location>
        <position position="211"/>
    </location>
</feature>
<dbReference type="InterPro" id="IPR051156">
    <property type="entry name" value="Mito/Outer_Membr_Metalloprot"/>
</dbReference>
<dbReference type="Pfam" id="PF14559">
    <property type="entry name" value="TPR_19"/>
    <property type="match status" value="1"/>
</dbReference>
<feature type="chain" id="PRO_5013407711" description="Putative beta-barrel assembly-enhancing protease" evidence="8">
    <location>
        <begin position="23"/>
        <end position="488"/>
    </location>
</feature>
<comment type="caution">
    <text evidence="11">The sequence shown here is derived from an EMBL/GenBank/DDBJ whole genome shotgun (WGS) entry which is preliminary data.</text>
</comment>
<evidence type="ECO:0000256" key="8">
    <source>
        <dbReference type="HAMAP-Rule" id="MF_00997"/>
    </source>
</evidence>
<comment type="cofactor">
    <cofactor evidence="8">
        <name>Zn(2+)</name>
        <dbReference type="ChEBI" id="CHEBI:29105"/>
    </cofactor>
    <text evidence="8">Binds 1 zinc ion per subunit.</text>
</comment>
<feature type="active site" evidence="8">
    <location>
        <position position="143"/>
    </location>
</feature>
<evidence type="ECO:0000313" key="11">
    <source>
        <dbReference type="EMBL" id="OUY07398.1"/>
    </source>
</evidence>
<evidence type="ECO:0000313" key="12">
    <source>
        <dbReference type="Proteomes" id="UP000196536"/>
    </source>
</evidence>
<accession>A0A1Z9YYX8</accession>
<evidence type="ECO:0000256" key="5">
    <source>
        <dbReference type="ARBA" id="ARBA00022801"/>
    </source>
</evidence>
<dbReference type="PANTHER" id="PTHR22726:SF1">
    <property type="entry name" value="METALLOENDOPEPTIDASE OMA1, MITOCHONDRIAL"/>
    <property type="match status" value="1"/>
</dbReference>
<dbReference type="GO" id="GO:0051603">
    <property type="term" value="P:proteolysis involved in protein catabolic process"/>
    <property type="evidence" value="ECO:0007669"/>
    <property type="project" value="TreeGrafter"/>
</dbReference>
<keyword evidence="6 8" id="KW-0862">Zinc</keyword>
<sequence length="488" mass="54799" precursor="true">MKTLFLSTVCAANLAFSSIAWSHGDMDWSNITAEKNQYLDIPDLGSQVGLISRQQEKQIGEKVLRQVRQQLPEIQDAWLEDEINQIFASIYSQTNMGKPIALVVVRDQQINAFAVPGGLFAINAGTITASHNIDEIAGVMAHEIAHVTQRHYSRSQEAFKGQGLLALAGLLAGIAVASQSSDAGAAVMLGSQAAMLDRQLSYSRNQEREADRVGMQYMAIAGYNPESMADFFELMQRSSTQLSYLPDFWLTHPLTAERMSEARLRARQYNVKINNSLEKQQKFELIRWRTAVLGGYANINQLKSLAPRNSAAGLALASYYIQQSQYQNAKDILDATQPTAIQKTLYTLTLSDWYMAQGQYAQALQTILPLYRIAPENRAVALKLAEIYILNKQPNDANKILTSLSSRFPMDTSVWQLLQRAEDLRVDSPVRAINVLRYRAEVQFWNGQEEEAIKSLLHAQRLNKDNEALKAQIEGRLKQMQDARQLKI</sequence>
<evidence type="ECO:0000256" key="9">
    <source>
        <dbReference type="SAM" id="Coils"/>
    </source>
</evidence>
<evidence type="ECO:0000256" key="3">
    <source>
        <dbReference type="ARBA" id="ARBA00022729"/>
    </source>
</evidence>
<keyword evidence="5 8" id="KW-0378">Hydrolase</keyword>
<feature type="signal peptide" evidence="8">
    <location>
        <begin position="1"/>
        <end position="22"/>
    </location>
</feature>
<feature type="domain" description="Peptidase M48" evidence="10">
    <location>
        <begin position="75"/>
        <end position="263"/>
    </location>
</feature>
<keyword evidence="1 8" id="KW-0645">Protease</keyword>
<dbReference type="InterPro" id="IPR011990">
    <property type="entry name" value="TPR-like_helical_dom_sf"/>
</dbReference>
<gene>
    <name evidence="11" type="ORF">CAP51_06430</name>
</gene>
<feature type="binding site" evidence="8">
    <location>
        <position position="142"/>
    </location>
    <ligand>
        <name>Zn(2+)</name>
        <dbReference type="ChEBI" id="CHEBI:29105"/>
        <note>catalytic</note>
    </ligand>
</feature>
<dbReference type="InterPro" id="IPR030873">
    <property type="entry name" value="Protease_BepA"/>
</dbReference>
<comment type="subcellular location">
    <subcellularLocation>
        <location evidence="8">Periplasm</location>
    </subcellularLocation>
</comment>
<dbReference type="SUPFAM" id="SSF48452">
    <property type="entry name" value="TPR-like"/>
    <property type="match status" value="1"/>
</dbReference>
<keyword evidence="4 8" id="KW-0574">Periplasm</keyword>
<dbReference type="EMBL" id="NEXX01000002">
    <property type="protein sequence ID" value="OUY07398.1"/>
    <property type="molecule type" value="Genomic_DNA"/>
</dbReference>
<dbReference type="AlphaFoldDB" id="A0A1Z9YYX8"/>
<feature type="binding site" evidence="8">
    <location>
        <position position="146"/>
    </location>
    <ligand>
        <name>Zn(2+)</name>
        <dbReference type="ChEBI" id="CHEBI:29105"/>
        <note>catalytic</note>
    </ligand>
</feature>
<dbReference type="Gene3D" id="3.30.2010.10">
    <property type="entry name" value="Metalloproteases ('zincins'), catalytic domain"/>
    <property type="match status" value="1"/>
</dbReference>
<evidence type="ECO:0000256" key="4">
    <source>
        <dbReference type="ARBA" id="ARBA00022764"/>
    </source>
</evidence>
<dbReference type="EC" id="3.4.-.-" evidence="8"/>
<keyword evidence="12" id="KW-1185">Reference proteome</keyword>
<dbReference type="GO" id="GO:0004222">
    <property type="term" value="F:metalloendopeptidase activity"/>
    <property type="evidence" value="ECO:0007669"/>
    <property type="project" value="InterPro"/>
</dbReference>
<evidence type="ECO:0000259" key="10">
    <source>
        <dbReference type="Pfam" id="PF01435"/>
    </source>
</evidence>
<dbReference type="Proteomes" id="UP000196536">
    <property type="component" value="Unassembled WGS sequence"/>
</dbReference>
<feature type="coiled-coil region" evidence="9">
    <location>
        <begin position="459"/>
        <end position="486"/>
    </location>
</feature>
<feature type="binding site" evidence="8">
    <location>
        <position position="207"/>
    </location>
    <ligand>
        <name>Zn(2+)</name>
        <dbReference type="ChEBI" id="CHEBI:29105"/>
        <note>catalytic</note>
    </ligand>
</feature>
<dbReference type="HAMAP" id="MF_00997">
    <property type="entry name" value="Protease_BepA"/>
    <property type="match status" value="1"/>
</dbReference>
<comment type="similarity">
    <text evidence="8">Belongs to the peptidase M48 family. BepA subfamily.</text>
</comment>
<reference evidence="11 12" key="1">
    <citation type="submission" date="2017-05" db="EMBL/GenBank/DDBJ databases">
        <title>Acinetobacter populi ANC 5415 (= PBJ7), whole genome shotgun sequencing project.</title>
        <authorList>
            <person name="Nemec A."/>
            <person name="Radolfova-Krizova L."/>
        </authorList>
    </citation>
    <scope>NUCLEOTIDE SEQUENCE [LARGE SCALE GENOMIC DNA]</scope>
    <source>
        <strain evidence="11 12">PBJ7</strain>
    </source>
</reference>
<evidence type="ECO:0000256" key="1">
    <source>
        <dbReference type="ARBA" id="ARBA00022670"/>
    </source>
</evidence>
<dbReference type="PANTHER" id="PTHR22726">
    <property type="entry name" value="METALLOENDOPEPTIDASE OMA1"/>
    <property type="match status" value="1"/>
</dbReference>
<dbReference type="GO" id="GO:0008270">
    <property type="term" value="F:zinc ion binding"/>
    <property type="evidence" value="ECO:0007669"/>
    <property type="project" value="UniProtKB-UniRule"/>
</dbReference>
<proteinExistence type="inferred from homology"/>
<comment type="function">
    <text evidence="8">Functions as both a chaperone and a metalloprotease. Maintains the integrity of the outer membrane by promoting either the assembly or the elimination of outer membrane proteins, depending on their folding state.</text>
</comment>
<name>A0A1Z9YYX8_9GAMM</name>
<dbReference type="GO" id="GO:0016020">
    <property type="term" value="C:membrane"/>
    <property type="evidence" value="ECO:0007669"/>
    <property type="project" value="InterPro"/>
</dbReference>
<keyword evidence="3 8" id="KW-0732">Signal</keyword>
<keyword evidence="9" id="KW-0175">Coiled coil</keyword>